<evidence type="ECO:0000313" key="1">
    <source>
        <dbReference type="EMBL" id="CAB49840.1"/>
    </source>
</evidence>
<dbReference type="OrthoDB" id="95899at2157"/>
<reference evidence="1" key="2">
    <citation type="journal article" date="2000" name="J. Mol. Biol.">
        <title>Archaeal homologs of eukaryotic methylation guide small nucleolar RNAs: lessons from the Pyrococcus genomes.</title>
        <authorList>
            <person name="Gaspin C."/>
            <person name="Cavaille J."/>
            <person name="Erauso G."/>
        </authorList>
    </citation>
    <scope>NUCLEOTIDE SEQUENCE</scope>
    <source>
        <strain evidence="1">Orsay</strain>
    </source>
</reference>
<evidence type="ECO:0000313" key="3">
    <source>
        <dbReference type="Proteomes" id="UP000000810"/>
    </source>
</evidence>
<reference evidence="1 3" key="4">
    <citation type="journal article" date="2003" name="Mol. Microbiol.">
        <title>An integrated analysis of the genome of the hyperthermophilic archaeon Pyrococcus abyssi.</title>
        <authorList>
            <person name="Cohen G."/>
            <person name="Barbe V."/>
            <person name="Flament D."/>
            <person name="Galperin M."/>
            <person name="Heilig R."/>
            <person name="Ripp R."/>
            <person name="Lecompte O."/>
            <person name="Prieur D."/>
            <person name="Poch O."/>
            <person name="Quellerou J."/>
            <person name="Thierry J.C."/>
            <person name="Van der Oost J."/>
            <person name="Weissenbach J."/>
            <person name="Zivanovic Y."/>
            <person name="Forterre P."/>
        </authorList>
    </citation>
    <scope>NUCLEOTIDE SEQUENCE [LARGE SCALE GENOMIC DNA]</scope>
    <source>
        <strain evidence="3">GE5 / Orsay</strain>
        <strain evidence="1">Orsay</strain>
    </source>
</reference>
<dbReference type="STRING" id="272844.PAB0621"/>
<dbReference type="PATRIC" id="fig|272844.11.peg.980"/>
<name>Q9V066_PYRAB</name>
<evidence type="ECO:0000313" key="2">
    <source>
        <dbReference type="EMBL" id="CCE70334.1"/>
    </source>
</evidence>
<reference evidence="1" key="1">
    <citation type="submission" date="1999-07" db="EMBL/GenBank/DDBJ databases">
        <authorList>
            <person name="Genoscope"/>
        </authorList>
    </citation>
    <scope>NUCLEOTIDE SEQUENCE</scope>
    <source>
        <strain evidence="1">Orsay</strain>
    </source>
</reference>
<keyword evidence="3" id="KW-1185">Reference proteome</keyword>
<accession>Q9V066</accession>
<dbReference type="Proteomes" id="UP000009139">
    <property type="component" value="Chromosome"/>
</dbReference>
<dbReference type="AlphaFoldDB" id="Q9V066"/>
<dbReference type="HOGENOM" id="CLU_1014176_0_0_2"/>
<sequence>MKGKSLIILLIIGLVILAVTLTRPREATFPSVTITPGPQKINSEEVSSKIKENLEGCFSITELRENPNFTKAKPVLSLLANNTKVYIFLYPNSTSALEAEKEVRENLGINFRDIINNDTLVFSQYMDYSYALIVAKGPKEDLETLEMCIVKVGPSPGKILYLFTPLGRHFYNPLEGRKTLESRDWLESKGVKISGYLDKLEGSYKGCNFAIFIYKPDYATRVYDELKKAFLSSGWKESRSFTLPSDFGRNPAGKLIMYSFLTSGDKVVYLELASFPAGHRVSLFYCNATSLDAINELW</sequence>
<dbReference type="RefSeq" id="WP_010868049.1">
    <property type="nucleotide sequence ID" value="NC_000868.1"/>
</dbReference>
<protein>
    <submittedName>
        <fullName evidence="1">Uncharacterized protein</fullName>
    </submittedName>
</protein>
<dbReference type="Proteomes" id="UP000000810">
    <property type="component" value="Chromosome"/>
</dbReference>
<reference evidence="2 4" key="5">
    <citation type="journal article" date="2012" name="Curr. Microbiol.">
        <title>Re-annotation of two hyperthermophilic archaea Pyrococcus abyssi GE5 and Pyrococcus furiosus DSM 3638.</title>
        <authorList>
            <person name="Gao J."/>
            <person name="Wang J."/>
        </authorList>
    </citation>
    <scope>GENOME REANNOTATION</scope>
    <source>
        <strain evidence="2">GE5</strain>
        <strain evidence="4">GE5 / Orsay</strain>
    </source>
</reference>
<evidence type="ECO:0000313" key="4">
    <source>
        <dbReference type="Proteomes" id="UP000009139"/>
    </source>
</evidence>
<gene>
    <name evidence="1" type="ordered locus">PAB0621</name>
</gene>
<dbReference type="eggNOG" id="arCOG05801">
    <property type="taxonomic scope" value="Archaea"/>
</dbReference>
<dbReference type="KEGG" id="pab:PAB0621"/>
<dbReference type="EMBL" id="AJ248285">
    <property type="protein sequence ID" value="CAB49840.1"/>
    <property type="molecule type" value="Genomic_DNA"/>
</dbReference>
<dbReference type="EMBL" id="HE613800">
    <property type="protein sequence ID" value="CCE70334.1"/>
    <property type="molecule type" value="Genomic_DNA"/>
</dbReference>
<reference evidence="1" key="3">
    <citation type="journal article" date="2001" name="Genome Res.">
        <title>Genome evolution at the genus level: comparison of three complete genomes of hyperthermophilic archaea.</title>
        <authorList>
            <person name="Lecompte O."/>
            <person name="Ripp R."/>
            <person name="Puzos-Barbe V."/>
            <person name="Duprat S."/>
            <person name="Heilig R."/>
            <person name="Dietrich J."/>
            <person name="Thierry J.C."/>
            <person name="Poch O."/>
        </authorList>
    </citation>
    <scope>NUCLEOTIDE SEQUENCE</scope>
    <source>
        <strain evidence="1">Orsay</strain>
    </source>
</reference>
<proteinExistence type="predicted"/>
<organism evidence="1 3">
    <name type="scientific">Pyrococcus abyssi (strain GE5 / Orsay)</name>
    <dbReference type="NCBI Taxonomy" id="272844"/>
    <lineage>
        <taxon>Archaea</taxon>
        <taxon>Methanobacteriati</taxon>
        <taxon>Methanobacteriota</taxon>
        <taxon>Thermococci</taxon>
        <taxon>Thermococcales</taxon>
        <taxon>Thermococcaceae</taxon>
        <taxon>Pyrococcus</taxon>
    </lineage>
</organism>
<dbReference type="PIR" id="G75140">
    <property type="entry name" value="G75140"/>
</dbReference>